<keyword evidence="3" id="KW-1185">Reference proteome</keyword>
<sequence>PPPIVMEQINCTQTPGPSTDEPQSNPERADSETTNQCEDPPPPAQEDVPHLTDASTT</sequence>
<name>A0ABD0RRE7_CIRMR</name>
<reference evidence="2 3" key="1">
    <citation type="submission" date="2024-05" db="EMBL/GenBank/DDBJ databases">
        <title>Genome sequencing and assembly of Indian major carp, Cirrhinus mrigala (Hamilton, 1822).</title>
        <authorList>
            <person name="Mohindra V."/>
            <person name="Chowdhury L.M."/>
            <person name="Lal K."/>
            <person name="Jena J.K."/>
        </authorList>
    </citation>
    <scope>NUCLEOTIDE SEQUENCE [LARGE SCALE GENOMIC DNA]</scope>
    <source>
        <strain evidence="2">CM1030</strain>
        <tissue evidence="2">Blood</tissue>
    </source>
</reference>
<evidence type="ECO:0000313" key="3">
    <source>
        <dbReference type="Proteomes" id="UP001529510"/>
    </source>
</evidence>
<evidence type="ECO:0000313" key="2">
    <source>
        <dbReference type="EMBL" id="KAL0201113.1"/>
    </source>
</evidence>
<dbReference type="Proteomes" id="UP001529510">
    <property type="component" value="Unassembled WGS sequence"/>
</dbReference>
<proteinExistence type="predicted"/>
<comment type="caution">
    <text evidence="2">The sequence shown here is derived from an EMBL/GenBank/DDBJ whole genome shotgun (WGS) entry which is preliminary data.</text>
</comment>
<protein>
    <submittedName>
        <fullName evidence="2">Uncharacterized protein</fullName>
    </submittedName>
</protein>
<feature type="non-terminal residue" evidence="2">
    <location>
        <position position="1"/>
    </location>
</feature>
<organism evidence="2 3">
    <name type="scientific">Cirrhinus mrigala</name>
    <name type="common">Mrigala</name>
    <dbReference type="NCBI Taxonomy" id="683832"/>
    <lineage>
        <taxon>Eukaryota</taxon>
        <taxon>Metazoa</taxon>
        <taxon>Chordata</taxon>
        <taxon>Craniata</taxon>
        <taxon>Vertebrata</taxon>
        <taxon>Euteleostomi</taxon>
        <taxon>Actinopterygii</taxon>
        <taxon>Neopterygii</taxon>
        <taxon>Teleostei</taxon>
        <taxon>Ostariophysi</taxon>
        <taxon>Cypriniformes</taxon>
        <taxon>Cyprinidae</taxon>
        <taxon>Labeoninae</taxon>
        <taxon>Labeonini</taxon>
        <taxon>Cirrhinus</taxon>
    </lineage>
</organism>
<gene>
    <name evidence="2" type="ORF">M9458_004300</name>
</gene>
<feature type="region of interest" description="Disordered" evidence="1">
    <location>
        <begin position="1"/>
        <end position="57"/>
    </location>
</feature>
<feature type="compositionally biased region" description="Polar residues" evidence="1">
    <location>
        <begin position="9"/>
        <end position="37"/>
    </location>
</feature>
<evidence type="ECO:0000256" key="1">
    <source>
        <dbReference type="SAM" id="MobiDB-lite"/>
    </source>
</evidence>
<accession>A0ABD0RRE7</accession>
<dbReference type="EMBL" id="JAMKFB020000002">
    <property type="protein sequence ID" value="KAL0201113.1"/>
    <property type="molecule type" value="Genomic_DNA"/>
</dbReference>
<dbReference type="AlphaFoldDB" id="A0ABD0RRE7"/>